<keyword evidence="3" id="KW-1185">Reference proteome</keyword>
<evidence type="ECO:0000313" key="2">
    <source>
        <dbReference type="EMBL" id="OXA47317.1"/>
    </source>
</evidence>
<feature type="transmembrane region" description="Helical" evidence="1">
    <location>
        <begin position="272"/>
        <end position="295"/>
    </location>
</feature>
<evidence type="ECO:0000313" key="3">
    <source>
        <dbReference type="Proteomes" id="UP000198287"/>
    </source>
</evidence>
<feature type="transmembrane region" description="Helical" evidence="1">
    <location>
        <begin position="203"/>
        <end position="236"/>
    </location>
</feature>
<organism evidence="2 3">
    <name type="scientific">Folsomia candida</name>
    <name type="common">Springtail</name>
    <dbReference type="NCBI Taxonomy" id="158441"/>
    <lineage>
        <taxon>Eukaryota</taxon>
        <taxon>Metazoa</taxon>
        <taxon>Ecdysozoa</taxon>
        <taxon>Arthropoda</taxon>
        <taxon>Hexapoda</taxon>
        <taxon>Collembola</taxon>
        <taxon>Entomobryomorpha</taxon>
        <taxon>Isotomoidea</taxon>
        <taxon>Isotomidae</taxon>
        <taxon>Proisotominae</taxon>
        <taxon>Folsomia</taxon>
    </lineage>
</organism>
<evidence type="ECO:0000256" key="1">
    <source>
        <dbReference type="SAM" id="Phobius"/>
    </source>
</evidence>
<keyword evidence="1" id="KW-1133">Transmembrane helix</keyword>
<feature type="transmembrane region" description="Helical" evidence="1">
    <location>
        <begin position="301"/>
        <end position="328"/>
    </location>
</feature>
<name>A0A226DRM1_FOLCA</name>
<protein>
    <submittedName>
        <fullName evidence="2">Uncharacterized protein</fullName>
    </submittedName>
</protein>
<keyword evidence="1" id="KW-0812">Transmembrane</keyword>
<reference evidence="2 3" key="1">
    <citation type="submission" date="2015-12" db="EMBL/GenBank/DDBJ databases">
        <title>The genome of Folsomia candida.</title>
        <authorList>
            <person name="Faddeeva A."/>
            <person name="Derks M.F."/>
            <person name="Anvar Y."/>
            <person name="Smit S."/>
            <person name="Van Straalen N."/>
            <person name="Roelofs D."/>
        </authorList>
    </citation>
    <scope>NUCLEOTIDE SEQUENCE [LARGE SCALE GENOMIC DNA]</scope>
    <source>
        <strain evidence="2 3">VU population</strain>
        <tissue evidence="2">Whole body</tissue>
    </source>
</reference>
<accession>A0A226DRM1</accession>
<sequence length="372" mass="41554">MARIRLFVIRFIRNLKRKIVIPPHTPLDALRRFAKVGAFVYPQHISWSKDECEPYRTASTKAIPADLMAGLVVLASVHLTWLGVREIVSFKKDPDLQDSTGLTGLILIIVECSGLAASAASMSYACNASSISRGIRELKAKYGIPNGNQIKKLDLIGFYLNSVVVSIVFIPIAFSLLNLYFRINDPIFLSLRSVSIFSPVAKLIIRVVALPLLILHCSIMNFGTIIILSNVALMFLDKLAIPKPSSNLEKQGRYLDRYRELQIIAVILNHGYYHVMPVGLGCAFLCSVSTSYMVIKFVSLIPLVSLIPAATIVLCLVGMSHFGLALLVDIEKSSAEYVRYWSSEKGYNPHWGRKLRSYRRIRFTHVGNEIRG</sequence>
<dbReference type="AlphaFoldDB" id="A0A226DRM1"/>
<comment type="caution">
    <text evidence="2">The sequence shown here is derived from an EMBL/GenBank/DDBJ whole genome shotgun (WGS) entry which is preliminary data.</text>
</comment>
<dbReference type="Proteomes" id="UP000198287">
    <property type="component" value="Unassembled WGS sequence"/>
</dbReference>
<proteinExistence type="predicted"/>
<gene>
    <name evidence="2" type="ORF">Fcan01_17946</name>
</gene>
<dbReference type="EMBL" id="LNIX01000013">
    <property type="protein sequence ID" value="OXA47317.1"/>
    <property type="molecule type" value="Genomic_DNA"/>
</dbReference>
<feature type="transmembrane region" description="Helical" evidence="1">
    <location>
        <begin position="158"/>
        <end position="183"/>
    </location>
</feature>
<feature type="transmembrane region" description="Helical" evidence="1">
    <location>
        <begin position="65"/>
        <end position="84"/>
    </location>
</feature>
<feature type="transmembrane region" description="Helical" evidence="1">
    <location>
        <begin position="104"/>
        <end position="126"/>
    </location>
</feature>
<keyword evidence="1" id="KW-0472">Membrane</keyword>